<organism evidence="1 2">
    <name type="scientific">Desulfofustis glycolicus DSM 9705</name>
    <dbReference type="NCBI Taxonomy" id="1121409"/>
    <lineage>
        <taxon>Bacteria</taxon>
        <taxon>Pseudomonadati</taxon>
        <taxon>Thermodesulfobacteriota</taxon>
        <taxon>Desulfobulbia</taxon>
        <taxon>Desulfobulbales</taxon>
        <taxon>Desulfocapsaceae</taxon>
        <taxon>Desulfofustis</taxon>
    </lineage>
</organism>
<sequence length="245" mass="28609">MNHALYVGRVSHQRFLPRAHRFSYPFFMWHLNLDRLDQLPQLKPWFAEKGFALSRLRRSDYLGPADEPLATSVKRKMAELTEQTVAGEVTGLLNLRTLGLYFSPVNFYFGHDQDGRCSHLLAEVSNTPWNERHYYGFHLAHGEQQPTHPKAFKVSPFNPVDQQYRWQIEAPGETARIVIEVSDSRGRVFSAQLNLERRPLDRSILRRQLLRRPVMTAAVISAIYWQALKLYIKGVPYIPYRKEMT</sequence>
<dbReference type="Proteomes" id="UP000184139">
    <property type="component" value="Unassembled WGS sequence"/>
</dbReference>
<reference evidence="1 2" key="1">
    <citation type="submission" date="2016-11" db="EMBL/GenBank/DDBJ databases">
        <authorList>
            <person name="Jaros S."/>
            <person name="Januszkiewicz K."/>
            <person name="Wedrychowicz H."/>
        </authorList>
    </citation>
    <scope>NUCLEOTIDE SEQUENCE [LARGE SCALE GENOMIC DNA]</scope>
    <source>
        <strain evidence="1 2">DSM 9705</strain>
    </source>
</reference>
<dbReference type="STRING" id="1121409.SAMN02745124_00060"/>
<dbReference type="RefSeq" id="WP_073372839.1">
    <property type="nucleotide sequence ID" value="NZ_FQXS01000001.1"/>
</dbReference>
<dbReference type="OrthoDB" id="9778801at2"/>
<dbReference type="EMBL" id="FQXS01000001">
    <property type="protein sequence ID" value="SHH31189.1"/>
    <property type="molecule type" value="Genomic_DNA"/>
</dbReference>
<protein>
    <recommendedName>
        <fullName evidence="3">DUF1365 domain-containing protein</fullName>
    </recommendedName>
</protein>
<dbReference type="Pfam" id="PF07103">
    <property type="entry name" value="DUF1365"/>
    <property type="match status" value="1"/>
</dbReference>
<evidence type="ECO:0000313" key="2">
    <source>
        <dbReference type="Proteomes" id="UP000184139"/>
    </source>
</evidence>
<gene>
    <name evidence="1" type="ORF">SAMN02745124_00060</name>
</gene>
<accession>A0A1M5RYB8</accession>
<keyword evidence="2" id="KW-1185">Reference proteome</keyword>
<name>A0A1M5RYB8_9BACT</name>
<dbReference type="InterPro" id="IPR010775">
    <property type="entry name" value="DUF1365"/>
</dbReference>
<dbReference type="PANTHER" id="PTHR33973:SF4">
    <property type="entry name" value="OS07G0153300 PROTEIN"/>
    <property type="match status" value="1"/>
</dbReference>
<dbReference type="AlphaFoldDB" id="A0A1M5RYB8"/>
<evidence type="ECO:0008006" key="3">
    <source>
        <dbReference type="Google" id="ProtNLM"/>
    </source>
</evidence>
<evidence type="ECO:0000313" key="1">
    <source>
        <dbReference type="EMBL" id="SHH31189.1"/>
    </source>
</evidence>
<proteinExistence type="predicted"/>
<dbReference type="PANTHER" id="PTHR33973">
    <property type="entry name" value="OS07G0153300 PROTEIN"/>
    <property type="match status" value="1"/>
</dbReference>